<dbReference type="InterPro" id="IPR003651">
    <property type="entry name" value="Endonuclease3_FeS-loop_motif"/>
</dbReference>
<dbReference type="GO" id="GO:0046872">
    <property type="term" value="F:metal ion binding"/>
    <property type="evidence" value="ECO:0007669"/>
    <property type="project" value="UniProtKB-KW"/>
</dbReference>
<evidence type="ECO:0000256" key="9">
    <source>
        <dbReference type="ARBA" id="ARBA00023204"/>
    </source>
</evidence>
<dbReference type="PANTHER" id="PTHR10359:SF18">
    <property type="entry name" value="ENDONUCLEASE III"/>
    <property type="match status" value="1"/>
</dbReference>
<comment type="similarity">
    <text evidence="1 12">Belongs to the Nth/MutY family.</text>
</comment>
<dbReference type="CDD" id="cd00056">
    <property type="entry name" value="ENDO3c"/>
    <property type="match status" value="1"/>
</dbReference>
<dbReference type="EC" id="4.2.99.18" evidence="12"/>
<feature type="binding site" evidence="12">
    <location>
        <position position="199"/>
    </location>
    <ligand>
        <name>[4Fe-4S] cluster</name>
        <dbReference type="ChEBI" id="CHEBI:49883"/>
    </ligand>
</feature>
<keyword evidence="5 12" id="KW-0378">Hydrolase</keyword>
<dbReference type="EMBL" id="CADCVK010000382">
    <property type="protein sequence ID" value="CAA9501234.1"/>
    <property type="molecule type" value="Genomic_DNA"/>
</dbReference>
<keyword evidence="8 12" id="KW-0238">DNA-binding</keyword>
<dbReference type="GO" id="GO:0019104">
    <property type="term" value="F:DNA N-glycosylase activity"/>
    <property type="evidence" value="ECO:0007669"/>
    <property type="project" value="UniProtKB-UniRule"/>
</dbReference>
<comment type="cofactor">
    <cofactor evidence="12">
        <name>[4Fe-4S] cluster</name>
        <dbReference type="ChEBI" id="CHEBI:49883"/>
    </cofactor>
    <text evidence="12">Binds 1 [4Fe-4S] cluster.</text>
</comment>
<dbReference type="NCBIfam" id="TIGR01083">
    <property type="entry name" value="nth"/>
    <property type="match status" value="1"/>
</dbReference>
<organism evidence="14">
    <name type="scientific">uncultured Rubrobacteraceae bacterium</name>
    <dbReference type="NCBI Taxonomy" id="349277"/>
    <lineage>
        <taxon>Bacteria</taxon>
        <taxon>Bacillati</taxon>
        <taxon>Actinomycetota</taxon>
        <taxon>Rubrobacteria</taxon>
        <taxon>Rubrobacterales</taxon>
        <taxon>Rubrobacteraceae</taxon>
        <taxon>environmental samples</taxon>
    </lineage>
</organism>
<dbReference type="GO" id="GO:0003677">
    <property type="term" value="F:DNA binding"/>
    <property type="evidence" value="ECO:0007669"/>
    <property type="project" value="UniProtKB-UniRule"/>
</dbReference>
<evidence type="ECO:0000259" key="13">
    <source>
        <dbReference type="SMART" id="SM00478"/>
    </source>
</evidence>
<keyword evidence="9 12" id="KW-0234">DNA repair</keyword>
<dbReference type="InterPro" id="IPR000445">
    <property type="entry name" value="HhH_motif"/>
</dbReference>
<keyword evidence="14" id="KW-0540">Nuclease</keyword>
<gene>
    <name evidence="12" type="primary">nth</name>
    <name evidence="14" type="ORF">AVDCRST_MAG12-2672</name>
</gene>
<dbReference type="GO" id="GO:0140078">
    <property type="term" value="F:class I DNA-(apurinic or apyrimidinic site) endonuclease activity"/>
    <property type="evidence" value="ECO:0007669"/>
    <property type="project" value="UniProtKB-EC"/>
</dbReference>
<keyword evidence="11 12" id="KW-0326">Glycosidase</keyword>
<dbReference type="Pfam" id="PF00633">
    <property type="entry name" value="HHH"/>
    <property type="match status" value="1"/>
</dbReference>
<evidence type="ECO:0000256" key="11">
    <source>
        <dbReference type="ARBA" id="ARBA00023295"/>
    </source>
</evidence>
<dbReference type="InterPro" id="IPR023170">
    <property type="entry name" value="HhH_base_excis_C"/>
</dbReference>
<comment type="function">
    <text evidence="12">DNA repair enzyme that has both DNA N-glycosylase activity and AP-lyase activity. The DNA N-glycosylase activity releases various damaged pyrimidines from DNA by cleaving the N-glycosidic bond, leaving an AP (apurinic/apyrimidinic) site. The AP-lyase activity cleaves the phosphodiester bond 3' to the AP site by a beta-elimination, leaving a 3'-terminal unsaturated sugar and a product with a terminal 5'-phosphate.</text>
</comment>
<dbReference type="Gene3D" id="1.10.1670.10">
    <property type="entry name" value="Helix-hairpin-Helix base-excision DNA repair enzymes (C-terminal)"/>
    <property type="match status" value="1"/>
</dbReference>
<dbReference type="PROSITE" id="PS01155">
    <property type="entry name" value="ENDONUCLEASE_III_2"/>
    <property type="match status" value="1"/>
</dbReference>
<dbReference type="InterPro" id="IPR003265">
    <property type="entry name" value="HhH-GPD_domain"/>
</dbReference>
<evidence type="ECO:0000256" key="12">
    <source>
        <dbReference type="HAMAP-Rule" id="MF_00942"/>
    </source>
</evidence>
<keyword evidence="6 12" id="KW-0408">Iron</keyword>
<dbReference type="GO" id="GO:0006285">
    <property type="term" value="P:base-excision repair, AP site formation"/>
    <property type="evidence" value="ECO:0007669"/>
    <property type="project" value="TreeGrafter"/>
</dbReference>
<dbReference type="GO" id="GO:0051539">
    <property type="term" value="F:4 iron, 4 sulfur cluster binding"/>
    <property type="evidence" value="ECO:0007669"/>
    <property type="project" value="UniProtKB-UniRule"/>
</dbReference>
<keyword evidence="14" id="KW-0255">Endonuclease</keyword>
<name>A0A6J4SQD1_9ACTN</name>
<evidence type="ECO:0000256" key="6">
    <source>
        <dbReference type="ARBA" id="ARBA00023004"/>
    </source>
</evidence>
<evidence type="ECO:0000256" key="4">
    <source>
        <dbReference type="ARBA" id="ARBA00022763"/>
    </source>
</evidence>
<dbReference type="Gene3D" id="1.10.340.30">
    <property type="entry name" value="Hypothetical protein, domain 2"/>
    <property type="match status" value="1"/>
</dbReference>
<evidence type="ECO:0000256" key="10">
    <source>
        <dbReference type="ARBA" id="ARBA00023239"/>
    </source>
</evidence>
<proteinExistence type="inferred from homology"/>
<feature type="binding site" evidence="12">
    <location>
        <position position="196"/>
    </location>
    <ligand>
        <name>[4Fe-4S] cluster</name>
        <dbReference type="ChEBI" id="CHEBI:49883"/>
    </ligand>
</feature>
<dbReference type="InterPro" id="IPR004036">
    <property type="entry name" value="Endonuclease-III-like_CS2"/>
</dbReference>
<dbReference type="InterPro" id="IPR011257">
    <property type="entry name" value="DNA_glycosylase"/>
</dbReference>
<dbReference type="SMART" id="SM00525">
    <property type="entry name" value="FES"/>
    <property type="match status" value="1"/>
</dbReference>
<dbReference type="SUPFAM" id="SSF48150">
    <property type="entry name" value="DNA-glycosylase"/>
    <property type="match status" value="1"/>
</dbReference>
<feature type="binding site" evidence="12">
    <location>
        <position position="205"/>
    </location>
    <ligand>
        <name>[4Fe-4S] cluster</name>
        <dbReference type="ChEBI" id="CHEBI:49883"/>
    </ligand>
</feature>
<evidence type="ECO:0000256" key="2">
    <source>
        <dbReference type="ARBA" id="ARBA00022485"/>
    </source>
</evidence>
<evidence type="ECO:0000256" key="3">
    <source>
        <dbReference type="ARBA" id="ARBA00022723"/>
    </source>
</evidence>
<evidence type="ECO:0000256" key="7">
    <source>
        <dbReference type="ARBA" id="ARBA00023014"/>
    </source>
</evidence>
<dbReference type="FunFam" id="1.10.340.30:FF:000001">
    <property type="entry name" value="Endonuclease III"/>
    <property type="match status" value="1"/>
</dbReference>
<protein>
    <recommendedName>
        <fullName evidence="12">Endonuclease III</fullName>
        <ecNumber evidence="12">4.2.99.18</ecNumber>
    </recommendedName>
    <alternativeName>
        <fullName evidence="12">DNA-(apurinic or apyrimidinic site) lyase</fullName>
    </alternativeName>
</protein>
<keyword evidence="7 12" id="KW-0411">Iron-sulfur</keyword>
<accession>A0A6J4SQD1</accession>
<sequence length="211" mass="23068">MGSKAPAEEIVARLKSEYPDSTTALDWKNPLELLVATILSAQTTDVRVNAVTPALFARYPTAADYAAADPAELEEDIRPTGFFRNKAKSLRGMARALVDDHGGEVPRTMEDLVALPGVGRKTANVVLGNAFGIDEGVVVDTHVRRLSNRLGFTTHNDPEKIEKDLMQTVPKRDWTVFSHLLILHGRSVCKARKTACEACVVNDLCPSAFRV</sequence>
<reference evidence="14" key="1">
    <citation type="submission" date="2020-02" db="EMBL/GenBank/DDBJ databases">
        <authorList>
            <person name="Meier V. D."/>
        </authorList>
    </citation>
    <scope>NUCLEOTIDE SEQUENCE</scope>
    <source>
        <strain evidence="14">AVDCRST_MAG12</strain>
    </source>
</reference>
<dbReference type="PIRSF" id="PIRSF001435">
    <property type="entry name" value="Nth"/>
    <property type="match status" value="1"/>
</dbReference>
<evidence type="ECO:0000256" key="5">
    <source>
        <dbReference type="ARBA" id="ARBA00022801"/>
    </source>
</evidence>
<dbReference type="HAMAP" id="MF_00942">
    <property type="entry name" value="Nth"/>
    <property type="match status" value="1"/>
</dbReference>
<evidence type="ECO:0000313" key="14">
    <source>
        <dbReference type="EMBL" id="CAA9501234.1"/>
    </source>
</evidence>
<evidence type="ECO:0000256" key="8">
    <source>
        <dbReference type="ARBA" id="ARBA00023125"/>
    </source>
</evidence>
<feature type="domain" description="HhH-GPD" evidence="13">
    <location>
        <begin position="39"/>
        <end position="187"/>
    </location>
</feature>
<keyword evidence="2 12" id="KW-0004">4Fe-4S</keyword>
<dbReference type="PANTHER" id="PTHR10359">
    <property type="entry name" value="A/G-SPECIFIC ADENINE GLYCOSYLASE/ENDONUCLEASE III"/>
    <property type="match status" value="1"/>
</dbReference>
<feature type="binding site" evidence="12">
    <location>
        <position position="189"/>
    </location>
    <ligand>
        <name>[4Fe-4S] cluster</name>
        <dbReference type="ChEBI" id="CHEBI:49883"/>
    </ligand>
</feature>
<dbReference type="FunFam" id="1.10.1670.10:FF:000001">
    <property type="entry name" value="Endonuclease III"/>
    <property type="match status" value="1"/>
</dbReference>
<keyword evidence="4 12" id="KW-0227">DNA damage</keyword>
<comment type="catalytic activity">
    <reaction evidence="12">
        <text>2'-deoxyribonucleotide-(2'-deoxyribose 5'-phosphate)-2'-deoxyribonucleotide-DNA = a 3'-end 2'-deoxyribonucleotide-(2,3-dehydro-2,3-deoxyribose 5'-phosphate)-DNA + a 5'-end 5'-phospho-2'-deoxyribonucleoside-DNA + H(+)</text>
        <dbReference type="Rhea" id="RHEA:66592"/>
        <dbReference type="Rhea" id="RHEA-COMP:13180"/>
        <dbReference type="Rhea" id="RHEA-COMP:16897"/>
        <dbReference type="Rhea" id="RHEA-COMP:17067"/>
        <dbReference type="ChEBI" id="CHEBI:15378"/>
        <dbReference type="ChEBI" id="CHEBI:136412"/>
        <dbReference type="ChEBI" id="CHEBI:157695"/>
        <dbReference type="ChEBI" id="CHEBI:167181"/>
        <dbReference type="EC" id="4.2.99.18"/>
    </reaction>
</comment>
<dbReference type="AlphaFoldDB" id="A0A6J4SQD1"/>
<dbReference type="SMART" id="SM00478">
    <property type="entry name" value="ENDO3c"/>
    <property type="match status" value="1"/>
</dbReference>
<evidence type="ECO:0000256" key="1">
    <source>
        <dbReference type="ARBA" id="ARBA00008343"/>
    </source>
</evidence>
<dbReference type="InterPro" id="IPR005759">
    <property type="entry name" value="Nth"/>
</dbReference>
<keyword evidence="10 12" id="KW-0456">Lyase</keyword>
<keyword evidence="3 12" id="KW-0479">Metal-binding</keyword>
<dbReference type="Pfam" id="PF00730">
    <property type="entry name" value="HhH-GPD"/>
    <property type="match status" value="1"/>
</dbReference>